<organism evidence="1 2">
    <name type="scientific">Xylaria curta</name>
    <dbReference type="NCBI Taxonomy" id="42375"/>
    <lineage>
        <taxon>Eukaryota</taxon>
        <taxon>Fungi</taxon>
        <taxon>Dikarya</taxon>
        <taxon>Ascomycota</taxon>
        <taxon>Pezizomycotina</taxon>
        <taxon>Sordariomycetes</taxon>
        <taxon>Xylariomycetidae</taxon>
        <taxon>Xylariales</taxon>
        <taxon>Xylariaceae</taxon>
        <taxon>Xylaria</taxon>
    </lineage>
</organism>
<evidence type="ECO:0000313" key="1">
    <source>
        <dbReference type="EMBL" id="KAJ2981705.1"/>
    </source>
</evidence>
<gene>
    <name evidence="1" type="ORF">NUW58_g6619</name>
</gene>
<comment type="caution">
    <text evidence="1">The sequence shown here is derived from an EMBL/GenBank/DDBJ whole genome shotgun (WGS) entry which is preliminary data.</text>
</comment>
<reference evidence="1" key="1">
    <citation type="submission" date="2022-10" db="EMBL/GenBank/DDBJ databases">
        <title>Genome Sequence of Xylaria curta.</title>
        <authorList>
            <person name="Buettner E."/>
        </authorList>
    </citation>
    <scope>NUCLEOTIDE SEQUENCE</scope>
    <source>
        <strain evidence="1">Babe10</strain>
    </source>
</reference>
<accession>A0ACC1NQY9</accession>
<protein>
    <submittedName>
        <fullName evidence="1">Uncharacterized protein</fullName>
    </submittedName>
</protein>
<evidence type="ECO:0000313" key="2">
    <source>
        <dbReference type="Proteomes" id="UP001143856"/>
    </source>
</evidence>
<proteinExistence type="predicted"/>
<sequence length="202" mass="21912">MMALEEQPQQEVIKPDAPRPVQKEENGAPSNEKATVDGNVPKANPTSHYVNEEPKQGRAFCSPILVFFSTLGSLFAGMITVSAIAGQSMSQFYWHIPILYGDKSTREWPEITGFKSGCAAGGKSLFYGFYDGITGIITLPYKGARGAGLKGFGIGILHGFGGLLFKPLSGIWAFIGHPIFGLHQHISNRKNKSEQQRPSSLV</sequence>
<dbReference type="Proteomes" id="UP001143856">
    <property type="component" value="Unassembled WGS sequence"/>
</dbReference>
<name>A0ACC1NQY9_9PEZI</name>
<dbReference type="EMBL" id="JAPDGR010001532">
    <property type="protein sequence ID" value="KAJ2981705.1"/>
    <property type="molecule type" value="Genomic_DNA"/>
</dbReference>
<keyword evidence="2" id="KW-1185">Reference proteome</keyword>